<feature type="transmembrane region" description="Helical" evidence="1">
    <location>
        <begin position="69"/>
        <end position="89"/>
    </location>
</feature>
<dbReference type="RefSeq" id="WP_165001954.1">
    <property type="nucleotide sequence ID" value="NZ_CP064955.1"/>
</dbReference>
<evidence type="ECO:0000313" key="4">
    <source>
        <dbReference type="Proteomes" id="UP000594586"/>
    </source>
</evidence>
<dbReference type="KEGG" id="cqn:G7Y29_03210"/>
<accession>A0A7T0PEB4</accession>
<feature type="transmembrane region" description="Helical" evidence="1">
    <location>
        <begin position="286"/>
        <end position="304"/>
    </location>
</feature>
<dbReference type="PANTHER" id="PTHR30590">
    <property type="entry name" value="INNER MEMBRANE PROTEIN"/>
    <property type="match status" value="1"/>
</dbReference>
<feature type="transmembrane region" description="Helical" evidence="1">
    <location>
        <begin position="109"/>
        <end position="127"/>
    </location>
</feature>
<dbReference type="InterPro" id="IPR007349">
    <property type="entry name" value="DUF418"/>
</dbReference>
<feature type="transmembrane region" description="Helical" evidence="1">
    <location>
        <begin position="256"/>
        <end position="274"/>
    </location>
</feature>
<feature type="transmembrane region" description="Helical" evidence="1">
    <location>
        <begin position="325"/>
        <end position="344"/>
    </location>
</feature>
<dbReference type="Proteomes" id="UP000594586">
    <property type="component" value="Chromosome"/>
</dbReference>
<keyword evidence="4" id="KW-1185">Reference proteome</keyword>
<organism evidence="3 4">
    <name type="scientific">Corynebacterium qintianiae</name>
    <dbReference type="NCBI Taxonomy" id="2709392"/>
    <lineage>
        <taxon>Bacteria</taxon>
        <taxon>Bacillati</taxon>
        <taxon>Actinomycetota</taxon>
        <taxon>Actinomycetes</taxon>
        <taxon>Mycobacteriales</taxon>
        <taxon>Corynebacteriaceae</taxon>
        <taxon>Corynebacterium</taxon>
    </lineage>
</organism>
<sequence length="395" mass="43440">MRSKSSRIVALDVARGIAILGTLATNIWIFAYSAASGSSPTMEALLKDPDFSMAGEITRGGGAEAVINAVLHLVTDGKFLGLLTIMFGIGLEIQRQSAVRKERRWPGGYYWRAALLATEGLLNYIFVFEFDVLMGYGLTALAVAPIIARSERVQKVFMWAAIVVHVAVIALIDVSLHLFQSSASEDEVAAASESMQLYDSTGSYWAMVHTRVTHFVDGRFEIPILIMMGLGMFTLGARLYRAGLFAPDRGDLRRKVLIFGLGVGLPVDWGLRLFATSTAATSTRYITSAIVAFGILALIAEYYVRRGNELGAVGKALTSVGRMALTCYILQNLISSVLFYDFGLGLARRTLGPGQIYWVMGIYLLICAFLVGFSMLWLRRFKRGPVEIAMHRLYR</sequence>
<reference evidence="3 4" key="1">
    <citation type="submission" date="2020-11" db="EMBL/GenBank/DDBJ databases">
        <title>Corynebacterium sp. MC1420.</title>
        <authorList>
            <person name="Zhou J."/>
        </authorList>
    </citation>
    <scope>NUCLEOTIDE SEQUENCE [LARGE SCALE GENOMIC DNA]</scope>
    <source>
        <strain evidence="3 4">MC1420</strain>
    </source>
</reference>
<feature type="transmembrane region" description="Helical" evidence="1">
    <location>
        <begin position="356"/>
        <end position="378"/>
    </location>
</feature>
<feature type="transmembrane region" description="Helical" evidence="1">
    <location>
        <begin position="12"/>
        <end position="35"/>
    </location>
</feature>
<feature type="transmembrane region" description="Helical" evidence="1">
    <location>
        <begin position="156"/>
        <end position="179"/>
    </location>
</feature>
<dbReference type="InterPro" id="IPR052529">
    <property type="entry name" value="Bact_Transport_Assoc"/>
</dbReference>
<feature type="transmembrane region" description="Helical" evidence="1">
    <location>
        <begin position="222"/>
        <end position="244"/>
    </location>
</feature>
<gene>
    <name evidence="3" type="ORF">G7Y29_03210</name>
</gene>
<keyword evidence="1" id="KW-1133">Transmembrane helix</keyword>
<name>A0A7T0PEB4_9CORY</name>
<keyword evidence="1" id="KW-0472">Membrane</keyword>
<protein>
    <submittedName>
        <fullName evidence="3">DUF418 domain-containing protein</fullName>
    </submittedName>
</protein>
<dbReference type="PANTHER" id="PTHR30590:SF2">
    <property type="entry name" value="INNER MEMBRANE PROTEIN"/>
    <property type="match status" value="1"/>
</dbReference>
<dbReference type="Pfam" id="PF04235">
    <property type="entry name" value="DUF418"/>
    <property type="match status" value="1"/>
</dbReference>
<evidence type="ECO:0000313" key="3">
    <source>
        <dbReference type="EMBL" id="QPK83818.1"/>
    </source>
</evidence>
<feature type="transmembrane region" description="Helical" evidence="1">
    <location>
        <begin position="133"/>
        <end position="149"/>
    </location>
</feature>
<dbReference type="EMBL" id="CP064955">
    <property type="protein sequence ID" value="QPK83818.1"/>
    <property type="molecule type" value="Genomic_DNA"/>
</dbReference>
<feature type="domain" description="DUF418" evidence="2">
    <location>
        <begin position="239"/>
        <end position="393"/>
    </location>
</feature>
<proteinExistence type="predicted"/>
<evidence type="ECO:0000259" key="2">
    <source>
        <dbReference type="Pfam" id="PF04235"/>
    </source>
</evidence>
<evidence type="ECO:0000256" key="1">
    <source>
        <dbReference type="SAM" id="Phobius"/>
    </source>
</evidence>
<keyword evidence="1" id="KW-0812">Transmembrane</keyword>
<dbReference type="AlphaFoldDB" id="A0A7T0PEB4"/>